<feature type="region of interest" description="Disordered" evidence="1">
    <location>
        <begin position="519"/>
        <end position="539"/>
    </location>
</feature>
<feature type="compositionally biased region" description="Low complexity" evidence="1">
    <location>
        <begin position="485"/>
        <end position="497"/>
    </location>
</feature>
<evidence type="ECO:0000313" key="2">
    <source>
        <dbReference type="EnsemblMetazoa" id="Aqu2.1.40685_001"/>
    </source>
</evidence>
<reference evidence="3" key="1">
    <citation type="journal article" date="2010" name="Nature">
        <title>The Amphimedon queenslandica genome and the evolution of animal complexity.</title>
        <authorList>
            <person name="Srivastava M."/>
            <person name="Simakov O."/>
            <person name="Chapman J."/>
            <person name="Fahey B."/>
            <person name="Gauthier M.E."/>
            <person name="Mitros T."/>
            <person name="Richards G.S."/>
            <person name="Conaco C."/>
            <person name="Dacre M."/>
            <person name="Hellsten U."/>
            <person name="Larroux C."/>
            <person name="Putnam N.H."/>
            <person name="Stanke M."/>
            <person name="Adamska M."/>
            <person name="Darling A."/>
            <person name="Degnan S.M."/>
            <person name="Oakley T.H."/>
            <person name="Plachetzki D.C."/>
            <person name="Zhai Y."/>
            <person name="Adamski M."/>
            <person name="Calcino A."/>
            <person name="Cummins S.F."/>
            <person name="Goodstein D.M."/>
            <person name="Harris C."/>
            <person name="Jackson D.J."/>
            <person name="Leys S.P."/>
            <person name="Shu S."/>
            <person name="Woodcroft B.J."/>
            <person name="Vervoort M."/>
            <person name="Kosik K.S."/>
            <person name="Manning G."/>
            <person name="Degnan B.M."/>
            <person name="Rokhsar D.S."/>
        </authorList>
    </citation>
    <scope>NUCLEOTIDE SEQUENCE [LARGE SCALE GENOMIC DNA]</scope>
</reference>
<reference evidence="2" key="2">
    <citation type="submission" date="2017-05" db="UniProtKB">
        <authorList>
            <consortium name="EnsemblMetazoa"/>
        </authorList>
    </citation>
    <scope>IDENTIFICATION</scope>
</reference>
<protein>
    <submittedName>
        <fullName evidence="2">Uncharacterized protein</fullName>
    </submittedName>
</protein>
<keyword evidence="3" id="KW-1185">Reference proteome</keyword>
<feature type="region of interest" description="Disordered" evidence="1">
    <location>
        <begin position="430"/>
        <end position="455"/>
    </location>
</feature>
<dbReference type="Proteomes" id="UP000007879">
    <property type="component" value="Unassembled WGS sequence"/>
</dbReference>
<organism evidence="2">
    <name type="scientific">Amphimedon queenslandica</name>
    <name type="common">Sponge</name>
    <dbReference type="NCBI Taxonomy" id="400682"/>
    <lineage>
        <taxon>Eukaryota</taxon>
        <taxon>Metazoa</taxon>
        <taxon>Porifera</taxon>
        <taxon>Demospongiae</taxon>
        <taxon>Heteroscleromorpha</taxon>
        <taxon>Haplosclerida</taxon>
        <taxon>Niphatidae</taxon>
        <taxon>Amphimedon</taxon>
    </lineage>
</organism>
<feature type="compositionally biased region" description="Polar residues" evidence="1">
    <location>
        <begin position="433"/>
        <end position="443"/>
    </location>
</feature>
<feature type="compositionally biased region" description="Acidic residues" evidence="1">
    <location>
        <begin position="225"/>
        <end position="234"/>
    </location>
</feature>
<feature type="region of interest" description="Disordered" evidence="1">
    <location>
        <begin position="1315"/>
        <end position="1372"/>
    </location>
</feature>
<feature type="region of interest" description="Disordered" evidence="1">
    <location>
        <begin position="469"/>
        <end position="500"/>
    </location>
</feature>
<dbReference type="EnsemblMetazoa" id="Aqu2.1.40685_001">
    <property type="protein sequence ID" value="Aqu2.1.40685_001"/>
    <property type="gene ID" value="Aqu2.1.40685"/>
</dbReference>
<feature type="compositionally biased region" description="Pro residues" evidence="1">
    <location>
        <begin position="445"/>
        <end position="455"/>
    </location>
</feature>
<proteinExistence type="predicted"/>
<gene>
    <name evidence="2" type="primary">109593764</name>
</gene>
<feature type="compositionally biased region" description="Basic residues" evidence="1">
    <location>
        <begin position="165"/>
        <end position="188"/>
    </location>
</feature>
<dbReference type="KEGG" id="aqu:109593764"/>
<accession>A0A1X7VLJ0</accession>
<evidence type="ECO:0000313" key="3">
    <source>
        <dbReference type="Proteomes" id="UP000007879"/>
    </source>
</evidence>
<feature type="compositionally biased region" description="Polar residues" evidence="1">
    <location>
        <begin position="1348"/>
        <end position="1370"/>
    </location>
</feature>
<feature type="region of interest" description="Disordered" evidence="1">
    <location>
        <begin position="161"/>
        <end position="234"/>
    </location>
</feature>
<evidence type="ECO:0000256" key="1">
    <source>
        <dbReference type="SAM" id="MobiDB-lite"/>
    </source>
</evidence>
<name>A0A1X7VLJ0_AMPQE</name>
<dbReference type="InParanoid" id="A0A1X7VLJ0"/>
<feature type="compositionally biased region" description="Low complexity" evidence="1">
    <location>
        <begin position="1315"/>
        <end position="1333"/>
    </location>
</feature>
<sequence length="1854" mass="204509">MELLEEEERSTISQVLLGKRMSLVIKKVDIKDFINNSPDDEFIISYPISMCHIYGSSTSRSGRRIKPNTLYDDMYMFNYLPLNRNSNNSSMQCTPTRALKKLPKALSKAKVSIKKETPLINSPLKDPGSVLTNLSVNMCNEPFNESSLEQSIFDSTFSTPVFSSGKKKTSKKEKKTNKTPASTKKRRVLRDSSPGGLLEDRESASESIDQELSTRKGYKRRRIDDEDEDSICDDESNSNALARLREQLHLTTPECTTTTVVVYADTNNIACTRSIEVESCQVSPAAVAVTDEEETAENIKNDSIEAEIDQLLDTDLVLNEDELLFSHEIDLLADTTPIKDTPSLDNVAMEATTFGTQDVLADALSIGMKSESLSSDIDLLMSCYAGKDGKDCTVSVLQEGRVMKPVTDSKGLNSEDSLIFSPMVSNDKRSKMSESALTDLSIATSPPPSSLPQTPPFTPLTLNPLPFSSFLASEPGKPTRRRLTRSSSRTIKSTASSPKTKRQDVLSFTCLPLSEKTSKDSTIGVSVPPAPILTTPNTRSASKSKKVTFASEMTDSSPLGLVEPIKQFDKCVGYGAMPSLIATPTNGDKGGVTELSSDDVTKNSNEKCNDVTINSTDRVTKNSSKTGSNAINNSTDIVTINSTNDVTNNGITINSANDDCFAVDDDDVISLTAEDTFEQISPPPLKTEIKERPKGRVWERLGLGKKPERDNGERKVGGVWDRLEVKVENRGRGNVTDKTSTTSLWDRLGDKGGNGIVEEFKKEQVSSWVAQQRQATPPSYIVPHCSVNGSGRGFGYAPPPRVIPSGVSPVMSSSLDPNMWCKSINSIHYTSFCPHLNGIDRNSVAKRHSTQLLRLFRSIIDRNFTVAGKAYLSLRDNFSVSFQPSILNPLLSICSVQTGGSLVPKPYLVAEKVFDDLSMGGKRRVSSADHINILKTQINCHRYSSFMQYYKGTLTLGLSFSPEHMKMLLTVLKALGPHYTDSITRLFADATKCFQGKDLTSYIDDLLMSLDRQVLTINATQLLGWLKCNAKMTSELSSKTISSLISVFMECGQSVGAMHCLETSRKSIPSLGGVVGQLAVTVLHNWASVSASSSPLFSIEMKRLLGIIKLMSLDQCSCFSIQDWEMLLSYSIRFDYITTSQWLFETACKLKQFVSKQTQFNLACYFLNQSCVELTSDIIKVFLSPLPPLSYLFQLCEKLNTRPVFTADLYSIMIALLQANQKPPSSCFRWLLTYHNKYDKCYNLLANLIKQASSSKIQLEPYFYKAVLPELRTWGKDGEALTSVYRSLRNLEPSPPDKERTVDEQKFDDNCNLISSSSGVGSSPSVSIESSSPNYPPPPVNDDDKSKATTTSAILNDKSTTPVNNATPTVKNDDTTRNASLCLLIKESGSQGQFGAVAAILSNLPLHGVYTIEILQSTLTAVQNGPLKPFQALQQLVTALKKANDTGALSPHDLWVAGQIGVYLLCQLCQSDSWKEAFYVLHSLHLCGVHYVGVSPPHLLSPAPSSCSVAINAVTCCLKVNKLSAVMQVLNGCQFIHYENEEEEKQRNELLLDLADQFLKNGDTSDSFTCLLETLHSITAEDHERLGSLTINAISSWLKEPDKTESEPVIKAIGFLFKAKQSLPCDLFSRVISRLISNQTTVGDDTKDLISSAILAGWYHSTDSKPQSIVLPCLLTSLEINLILHDHLSKNTLTALDFEVICPSTLRAAVEDCLSLDFNPSLSITSRTARPPTSVALLVSSFSLSNWYKVEDKNKKKSYKKLICEQVANELKPYCIAKKFKSEDDHIHLVNALCQHFFKFGKESNWRLTDFILSRLRSKIQLVFSSITCYDSSSVLINDILEDKSFPLSNGSMK</sequence>
<dbReference type="EnsemblMetazoa" id="XM_020008826.1">
    <property type="protein sequence ID" value="XP_019864385.1"/>
    <property type="gene ID" value="LOC109593764"/>
</dbReference>